<sequence>MIEHSEGNICFHTAAATVYPFPAPGHGDQPAPVKLPENNLLAVLGFRTVEIISLKDTRKASDWDWA</sequence>
<dbReference type="Proteomes" id="UP000232003">
    <property type="component" value="Chromosome"/>
</dbReference>
<keyword evidence="2" id="KW-1185">Reference proteome</keyword>
<name>A0A2K8T6K6_9NOSO</name>
<organism evidence="1 2">
    <name type="scientific">Nostoc flagelliforme CCNUN1</name>
    <dbReference type="NCBI Taxonomy" id="2038116"/>
    <lineage>
        <taxon>Bacteria</taxon>
        <taxon>Bacillati</taxon>
        <taxon>Cyanobacteriota</taxon>
        <taxon>Cyanophyceae</taxon>
        <taxon>Nostocales</taxon>
        <taxon>Nostocaceae</taxon>
        <taxon>Nostoc</taxon>
    </lineage>
</organism>
<dbReference type="EMBL" id="CP024785">
    <property type="protein sequence ID" value="AUB42695.1"/>
    <property type="molecule type" value="Genomic_DNA"/>
</dbReference>
<evidence type="ECO:0000313" key="1">
    <source>
        <dbReference type="EMBL" id="AUB42695.1"/>
    </source>
</evidence>
<protein>
    <submittedName>
        <fullName evidence="1">3',5'-cyclic AMP phosphodiesterase CpdA</fullName>
    </submittedName>
</protein>
<reference evidence="1 2" key="1">
    <citation type="submission" date="2017-11" db="EMBL/GenBank/DDBJ databases">
        <title>Complete genome of a free-living desiccation-tolerant cyanobacterium and its photosynthetic adaptation to extreme terrestrial habitat.</title>
        <authorList>
            <person name="Shang J."/>
        </authorList>
    </citation>
    <scope>NUCLEOTIDE SEQUENCE [LARGE SCALE GENOMIC DNA]</scope>
    <source>
        <strain evidence="1 2">CCNUN1</strain>
    </source>
</reference>
<proteinExistence type="predicted"/>
<dbReference type="KEGG" id="nfl:COO91_08841"/>
<accession>A0A2K8T6K6</accession>
<dbReference type="AlphaFoldDB" id="A0A2K8T6K6"/>
<gene>
    <name evidence="1" type="ORF">COO91_08841</name>
</gene>
<evidence type="ECO:0000313" key="2">
    <source>
        <dbReference type="Proteomes" id="UP000232003"/>
    </source>
</evidence>